<evidence type="ECO:0000256" key="2">
    <source>
        <dbReference type="ARBA" id="ARBA00012277"/>
    </source>
</evidence>
<dbReference type="RefSeq" id="WP_162229922.1">
    <property type="nucleotide sequence ID" value="NZ_WMHZ01000014.1"/>
</dbReference>
<protein>
    <recommendedName>
        <fullName evidence="2">3-methyl-2-oxobutanoate dehydrogenase (2-methylpropanoyl-transferring)</fullName>
        <ecNumber evidence="2">1.2.4.4</ecNumber>
    </recommendedName>
</protein>
<dbReference type="InterPro" id="IPR029061">
    <property type="entry name" value="THDP-binding"/>
</dbReference>
<feature type="domain" description="Transketolase-like pyrimidine-binding" evidence="4">
    <location>
        <begin position="23"/>
        <end position="198"/>
    </location>
</feature>
<comment type="cofactor">
    <cofactor evidence="1">
        <name>thiamine diphosphate</name>
        <dbReference type="ChEBI" id="CHEBI:58937"/>
    </cofactor>
</comment>
<dbReference type="CDD" id="cd07036">
    <property type="entry name" value="TPP_PYR_E1-PDHc-beta_like"/>
    <property type="match status" value="1"/>
</dbReference>
<organism evidence="5 6">
    <name type="scientific">Kocuria marina subsp. indica</name>
    <dbReference type="NCBI Taxonomy" id="1049583"/>
    <lineage>
        <taxon>Bacteria</taxon>
        <taxon>Bacillati</taxon>
        <taxon>Actinomycetota</taxon>
        <taxon>Actinomycetes</taxon>
        <taxon>Micrococcales</taxon>
        <taxon>Micrococcaceae</taxon>
        <taxon>Kocuria</taxon>
    </lineage>
</organism>
<reference evidence="5 6" key="1">
    <citation type="submission" date="2019-11" db="EMBL/GenBank/DDBJ databases">
        <title>Draft genome sequence of Kocuria indica DP-K7, a methyl red degrading Actinobacterium.</title>
        <authorList>
            <person name="Kumaran S."/>
            <person name="Tischler D."/>
            <person name="Ngo A.C.R."/>
            <person name="Schultes F."/>
        </authorList>
    </citation>
    <scope>NUCLEOTIDE SEQUENCE [LARGE SCALE GENOMIC DNA]</scope>
    <source>
        <strain evidence="5 6">DP-K7</strain>
    </source>
</reference>
<sequence length="347" mass="37059">MTGTTTVAPGTAAQAPGVENTTMTLAAAINRGLRKALEDDPKVVLFGEDIGALGGVFRITDGLQKDFGDQRVIDAPLAEAGIVGTGIGMAMSGLRPVLEMQFDAFSFPAYDHIVSQMAKLHYRTEGHLNLPMVIRIPFGGGIGSPEHHSESPEAVFAHHAGLRIMAPGTPHDAYWGIQEAIASEDPVIFFEPKRRYWMKGEVKTDPAARGSFGPASGAVVRRPGEDVTLVTYGPLVPTALDVATAAQDDGVSVEVVDLRVISPVDIDTVVTSVRKTGRLVIAHEAPTSFGVGGEIAARVGEKCFYDLEAPVIRVGGFHTPYPASRSEHHYLPDVDRILDGIDRALEY</sequence>
<keyword evidence="3" id="KW-0560">Oxidoreductase</keyword>
<dbReference type="FunFam" id="3.40.50.970:FF:000001">
    <property type="entry name" value="Pyruvate dehydrogenase E1 beta subunit"/>
    <property type="match status" value="1"/>
</dbReference>
<evidence type="ECO:0000259" key="4">
    <source>
        <dbReference type="SMART" id="SM00861"/>
    </source>
</evidence>
<evidence type="ECO:0000256" key="1">
    <source>
        <dbReference type="ARBA" id="ARBA00001964"/>
    </source>
</evidence>
<dbReference type="Gene3D" id="3.40.50.970">
    <property type="match status" value="1"/>
</dbReference>
<name>A0A6N9R091_9MICC</name>
<dbReference type="EC" id="1.2.4.4" evidence="2"/>
<dbReference type="GO" id="GO:0009083">
    <property type="term" value="P:branched-chain amino acid catabolic process"/>
    <property type="evidence" value="ECO:0007669"/>
    <property type="project" value="TreeGrafter"/>
</dbReference>
<dbReference type="EMBL" id="WMHZ01000014">
    <property type="protein sequence ID" value="NDO78594.1"/>
    <property type="molecule type" value="Genomic_DNA"/>
</dbReference>
<proteinExistence type="predicted"/>
<dbReference type="SMART" id="SM00861">
    <property type="entry name" value="Transket_pyr"/>
    <property type="match status" value="1"/>
</dbReference>
<dbReference type="FunFam" id="3.40.50.920:FF:000001">
    <property type="entry name" value="Pyruvate dehydrogenase E1 beta subunit"/>
    <property type="match status" value="1"/>
</dbReference>
<dbReference type="Pfam" id="PF02779">
    <property type="entry name" value="Transket_pyr"/>
    <property type="match status" value="1"/>
</dbReference>
<dbReference type="InterPro" id="IPR009014">
    <property type="entry name" value="Transketo_C/PFOR_II"/>
</dbReference>
<dbReference type="Pfam" id="PF02780">
    <property type="entry name" value="Transketolase_C"/>
    <property type="match status" value="1"/>
</dbReference>
<dbReference type="PANTHER" id="PTHR42980">
    <property type="entry name" value="2-OXOISOVALERATE DEHYDROGENASE SUBUNIT BETA-RELATED"/>
    <property type="match status" value="1"/>
</dbReference>
<dbReference type="PANTHER" id="PTHR42980:SF1">
    <property type="entry name" value="2-OXOISOVALERATE DEHYDROGENASE SUBUNIT BETA, MITOCHONDRIAL"/>
    <property type="match status" value="1"/>
</dbReference>
<evidence type="ECO:0000313" key="5">
    <source>
        <dbReference type="EMBL" id="NDO78594.1"/>
    </source>
</evidence>
<dbReference type="InterPro" id="IPR005475">
    <property type="entry name" value="Transketolase-like_Pyr-bd"/>
</dbReference>
<dbReference type="AlphaFoldDB" id="A0A6N9R091"/>
<dbReference type="GO" id="GO:0003863">
    <property type="term" value="F:branched-chain 2-oxo acid dehydrogenase activity"/>
    <property type="evidence" value="ECO:0007669"/>
    <property type="project" value="UniProtKB-EC"/>
</dbReference>
<gene>
    <name evidence="5" type="ORF">GKZ75_10230</name>
</gene>
<evidence type="ECO:0000313" key="6">
    <source>
        <dbReference type="Proteomes" id="UP000471026"/>
    </source>
</evidence>
<dbReference type="GO" id="GO:0007584">
    <property type="term" value="P:response to nutrient"/>
    <property type="evidence" value="ECO:0007669"/>
    <property type="project" value="TreeGrafter"/>
</dbReference>
<dbReference type="GO" id="GO:0000287">
    <property type="term" value="F:magnesium ion binding"/>
    <property type="evidence" value="ECO:0007669"/>
    <property type="project" value="UniProtKB-ARBA"/>
</dbReference>
<dbReference type="SUPFAM" id="SSF52518">
    <property type="entry name" value="Thiamin diphosphate-binding fold (THDP-binding)"/>
    <property type="match status" value="1"/>
</dbReference>
<dbReference type="SUPFAM" id="SSF52922">
    <property type="entry name" value="TK C-terminal domain-like"/>
    <property type="match status" value="1"/>
</dbReference>
<dbReference type="Proteomes" id="UP000471026">
    <property type="component" value="Unassembled WGS sequence"/>
</dbReference>
<dbReference type="Gene3D" id="3.40.50.920">
    <property type="match status" value="1"/>
</dbReference>
<dbReference type="InterPro" id="IPR033248">
    <property type="entry name" value="Transketolase_C"/>
</dbReference>
<accession>A0A6N9R091</accession>
<evidence type="ECO:0000256" key="3">
    <source>
        <dbReference type="ARBA" id="ARBA00023002"/>
    </source>
</evidence>
<comment type="caution">
    <text evidence="5">The sequence shown here is derived from an EMBL/GenBank/DDBJ whole genome shotgun (WGS) entry which is preliminary data.</text>
</comment>